<reference evidence="9" key="1">
    <citation type="journal article" date="2016" name="Insect Biochem. Mol. Biol.">
        <title>Multifaceted biological insights from a draft genome sequence of the tobacco hornworm moth, Manduca sexta.</title>
        <authorList>
            <person name="Kanost M.R."/>
            <person name="Arrese E.L."/>
            <person name="Cao X."/>
            <person name="Chen Y.R."/>
            <person name="Chellapilla S."/>
            <person name="Goldsmith M.R."/>
            <person name="Grosse-Wilde E."/>
            <person name="Heckel D.G."/>
            <person name="Herndon N."/>
            <person name="Jiang H."/>
            <person name="Papanicolaou A."/>
            <person name="Qu J."/>
            <person name="Soulages J.L."/>
            <person name="Vogel H."/>
            <person name="Walters J."/>
            <person name="Waterhouse R.M."/>
            <person name="Ahn S.J."/>
            <person name="Almeida F.C."/>
            <person name="An C."/>
            <person name="Aqrawi P."/>
            <person name="Bretschneider A."/>
            <person name="Bryant W.B."/>
            <person name="Bucks S."/>
            <person name="Chao H."/>
            <person name="Chevignon G."/>
            <person name="Christen J.M."/>
            <person name="Clarke D.F."/>
            <person name="Dittmer N.T."/>
            <person name="Ferguson L.C.F."/>
            <person name="Garavelou S."/>
            <person name="Gordon K.H.J."/>
            <person name="Gunaratna R.T."/>
            <person name="Han Y."/>
            <person name="Hauser F."/>
            <person name="He Y."/>
            <person name="Heidel-Fischer H."/>
            <person name="Hirsh A."/>
            <person name="Hu Y."/>
            <person name="Jiang H."/>
            <person name="Kalra D."/>
            <person name="Klinner C."/>
            <person name="Konig C."/>
            <person name="Kovar C."/>
            <person name="Kroll A.R."/>
            <person name="Kuwar S.S."/>
            <person name="Lee S.L."/>
            <person name="Lehman R."/>
            <person name="Li K."/>
            <person name="Li Z."/>
            <person name="Liang H."/>
            <person name="Lovelace S."/>
            <person name="Lu Z."/>
            <person name="Mansfield J.H."/>
            <person name="McCulloch K.J."/>
            <person name="Mathew T."/>
            <person name="Morton B."/>
            <person name="Muzny D.M."/>
            <person name="Neunemann D."/>
            <person name="Ongeri F."/>
            <person name="Pauchet Y."/>
            <person name="Pu L.L."/>
            <person name="Pyrousis I."/>
            <person name="Rao X.J."/>
            <person name="Redding A."/>
            <person name="Roesel C."/>
            <person name="Sanchez-Gracia A."/>
            <person name="Schaack S."/>
            <person name="Shukla A."/>
            <person name="Tetreau G."/>
            <person name="Wang Y."/>
            <person name="Xiong G.H."/>
            <person name="Traut W."/>
            <person name="Walsh T.K."/>
            <person name="Worley K.C."/>
            <person name="Wu D."/>
            <person name="Wu W."/>
            <person name="Wu Y.Q."/>
            <person name="Zhang X."/>
            <person name="Zou Z."/>
            <person name="Zucker H."/>
            <person name="Briscoe A.D."/>
            <person name="Burmester T."/>
            <person name="Clem R.J."/>
            <person name="Feyereisen R."/>
            <person name="Grimmelikhuijzen C.J.P."/>
            <person name="Hamodrakas S.J."/>
            <person name="Hansson B.S."/>
            <person name="Huguet E."/>
            <person name="Jermiin L.S."/>
            <person name="Lan Q."/>
            <person name="Lehman H.K."/>
            <person name="Lorenzen M."/>
            <person name="Merzendorfer H."/>
            <person name="Michalopoulos I."/>
            <person name="Morton D.B."/>
            <person name="Muthukrishnan S."/>
            <person name="Oakeshott J.G."/>
            <person name="Palmer W."/>
            <person name="Park Y."/>
            <person name="Passarelli A.L."/>
            <person name="Rozas J."/>
            <person name="Schwartz L.M."/>
            <person name="Smith W."/>
            <person name="Southgate A."/>
            <person name="Vilcinskas A."/>
            <person name="Vogt R."/>
            <person name="Wang P."/>
            <person name="Werren J."/>
            <person name="Yu X.Q."/>
            <person name="Zhou J.J."/>
            <person name="Brown S.J."/>
            <person name="Scherer S.E."/>
            <person name="Richards S."/>
            <person name="Blissard G.W."/>
        </authorList>
    </citation>
    <scope>NUCLEOTIDE SEQUENCE</scope>
</reference>
<evidence type="ECO:0000259" key="8">
    <source>
        <dbReference type="PROSITE" id="PS50268"/>
    </source>
</evidence>
<dbReference type="EMBL" id="JH668414">
    <property type="protein sequence ID" value="KAG6451898.1"/>
    <property type="molecule type" value="Genomic_DNA"/>
</dbReference>
<keyword evidence="2 6" id="KW-0472">Membrane</keyword>
<keyword evidence="6" id="KW-0812">Transmembrane</keyword>
<protein>
    <recommendedName>
        <fullName evidence="8">Cadherin domain-containing protein</fullName>
    </recommendedName>
</protein>
<keyword evidence="6" id="KW-1133">Transmembrane helix</keyword>
<feature type="region of interest" description="Disordered" evidence="5">
    <location>
        <begin position="2483"/>
        <end position="2502"/>
    </location>
</feature>
<feature type="region of interest" description="Disordered" evidence="5">
    <location>
        <begin position="2643"/>
        <end position="2669"/>
    </location>
</feature>
<proteinExistence type="predicted"/>
<evidence type="ECO:0000256" key="5">
    <source>
        <dbReference type="SAM" id="MobiDB-lite"/>
    </source>
</evidence>
<evidence type="ECO:0000256" key="2">
    <source>
        <dbReference type="ARBA" id="ARBA00023136"/>
    </source>
</evidence>
<name>A0A921Z6A0_MANSE</name>
<dbReference type="GO" id="GO:0005509">
    <property type="term" value="F:calcium ion binding"/>
    <property type="evidence" value="ECO:0007669"/>
    <property type="project" value="UniProtKB-UniRule"/>
</dbReference>
<evidence type="ECO:0000256" key="4">
    <source>
        <dbReference type="PROSITE-ProRule" id="PRU00043"/>
    </source>
</evidence>
<gene>
    <name evidence="9" type="ORF">O3G_MSEX007366</name>
</gene>
<keyword evidence="10" id="KW-1185">Reference proteome</keyword>
<feature type="chain" id="PRO_5037932711" description="Cadherin domain-containing protein" evidence="7">
    <location>
        <begin position="23"/>
        <end position="2741"/>
    </location>
</feature>
<dbReference type="PROSITE" id="PS50268">
    <property type="entry name" value="CADHERIN_2"/>
    <property type="match status" value="1"/>
</dbReference>
<feature type="signal peptide" evidence="7">
    <location>
        <begin position="1"/>
        <end position="22"/>
    </location>
</feature>
<reference evidence="9" key="2">
    <citation type="submission" date="2020-12" db="EMBL/GenBank/DDBJ databases">
        <authorList>
            <person name="Kanost M."/>
        </authorList>
    </citation>
    <scope>NUCLEOTIDE SEQUENCE</scope>
</reference>
<evidence type="ECO:0000256" key="3">
    <source>
        <dbReference type="ARBA" id="ARBA00023180"/>
    </source>
</evidence>
<dbReference type="InterPro" id="IPR020894">
    <property type="entry name" value="Cadherin_CS"/>
</dbReference>
<dbReference type="GO" id="GO:0005886">
    <property type="term" value="C:plasma membrane"/>
    <property type="evidence" value="ECO:0007669"/>
    <property type="project" value="InterPro"/>
</dbReference>
<keyword evidence="4" id="KW-0106">Calcium</keyword>
<feature type="domain" description="Cadherin" evidence="8">
    <location>
        <begin position="135"/>
        <end position="253"/>
    </location>
</feature>
<evidence type="ECO:0000256" key="6">
    <source>
        <dbReference type="SAM" id="Phobius"/>
    </source>
</evidence>
<sequence>MGHLTSLILLLSIIGLFQISNGCTMEGISLWNIPIAVTILDTHKGQVLDRATSGIDRMTVDHGTLLNRGPYVEVELINSRLVIRTNDLYPEYERHETSLFMSITINFRCTNGDIRNLVVIINVDDTNNNAPVFIPNDELEFIIATPVPPGFLVTGCNDGITVQDIDLTTQRIDFAIEENDLFEIAYDSSLSTRPKEFKAVLRTKTLIRTIQEPITLRISATDVDNTNDPPITTHATIRIKSDTEFELPVEPVFSQIFYMATYSRDHQLVHEPISLQQGFDDDVKFDLDGDHVNNFELVTNSNQVSIRVRKPLPADVMLETQIFLVVKAERTYTSGASATVIVQLPEVIPLEFERAHYNGIIEDNRLQLSQLRLRQGYDGLINASISSDHSTYFTPTVEGNTITIAMSQLSENVILDNNFIYLHVVASTDRSTTSTIVTLEIIKDDHITPVFERALYSASYNSSTGLTIEPIVIVNGFDATVNIELIGDHVRFFDFNQNGSNIALVSSTLPPELYSEQQILLTVKATKPRTVGASTAIIITLPEARILGFQESSYKGTLREDVLTLETIVLSEGYDSSVSFNISGEHASYFELLNEGNRVNIRQSRPLPTNVITDNSFIVLTLGAEGLNAVTTTVPIVLEILKEDENTPLFSRNIYHATYKGTNDIDIENIMLRQGYDSSVRFRIEGEHSQYFEVTNNGNNVILSLISAIPSDVIFREKVLYINILAHKELTVGANAALLIRFPAEMTEPTQMGFSQHTYTGSIENNHLSLETVILSTGYDAGTAFFLTGDHAEHFRVTNDNNIVSVTLLNPLPATIIEDNNQLILEIEARRDRAVSVWTSVIIEIVRPIIEIPVFAEPHYRGTYVENTGLLFEDPISLSQGYDETVTFGLEGEFASLFTLVQNNNVVKITTDNSIPEEIVNNNDRLLFAMVASKPNTTSARTAILIDIQTETTPDLVLLGFERVTYIGTFENNEITIDPIVLSEGYTTNVTFTLHGDLAPHFQPTSVGQTVSIALRNPIPAASMPANGIIVLEVQASAPGAVTAHTTVVLTVVTESDLIPIVELVFSATHYTGTFTEVGGLVFTTPITLSRGYDATVQFTLEGDDSQWFGLTRSQNSAILTLTNAIPAAVIANNRNLIFSVVAQRPGSADARSTIVIALADEYNDGMSLLGFERVTYVGTFINNAVTVDPIELSEGYTPSVTFTLHGDLASYFQPTSVGQTVSIALRNPIPAASMPANGIIVLEVQASTPGAVTAHTTVVLTVVTESDLIPIVELVFSATHYTGTFTEVGGLVFTTPITLSRGYDATVQFTLEGDDSQWFGLTRSQNSAILTVTNAIPAAVIANNRNLIFSVVAQRPGSADARSTIVIALADEYNDGMSLLGFERVTYVGTFINNAVTVDPIELSEGYTPSVTFTLHGDLASHFQPTSVGQTVSIALRNPIPAASMPANGIIVLEVQASAPGAVTAHTTVVLTVVTESDLIPIVELVFSATHYTGTFTEVGGLVFTTPITLSRGYDATVQFTLEGDDSQWFGLTRSQNSAILTVTNAIPAAVIANNRNLIFSVVAQRPGSADARSTIVIALADEYNDGMSLLGFERVTYIGTFINNAVTVDPIVLSEGYTPSVTFTLHGDLASHFQPTSVGQTVSIALLNPIPAASMPANGIIVLEVQASAPGAVTAHTTVVLTVITESDLIPIVELVFSATHYTGTFTEVGGLVFTTPITLSRGYDATVQFTLEGNDSQWFGLTRSQNSAILTLTNAIPAAVIANNRNLIFSIVARRPGSADARSTIVIALADEYNDGMSLLGFERVTYVGTFINNAVTVDPIVLSEGYTPSVTFMLHGDLASHFQPTSVGQTVSIALRNPIPAASMPANGIIVLEVQASAPGAVTAHTTVVLTVVAESDLIPIVELVFSATHYTGTFTEVGGLVFTTPITLSQGYDATVQFTLEGDDSQWFGLTRSQNSAILTLTNEIPGAVMANNRHLIFFVVAQRPGSSNARATIVISLNNDANIELDVRFDRVLYDGIIRNNVVVHEKILLEGYTDQNIEINGEFSGLFVARVSNGELFVQKWNWATIPNVNHIALELQVSTARAILLLVVDHSGEEPSIPVVTFNSPSYSLSVDNTQTGFIGRVVATADNGETIRYSISSNDHLADRLSINDNGEVHLSAPAPSGVYSAVVIATTVFTQARSEATLHITVTTVTTCGDDNLVLPPLIILNRDEEVAHQNLVVLNETEHPGCRFVLTNRWPANQSWLYIDEAGLHTKAIDREHESIAFMTLSQVQVELTLLCNDETARMKRSLDTRPEWLSRYDYGTNEWILTDNISYNPRRSLVNLIVNDINDNRPIFIGKENEPIAVGYPIDDLVETVMPRSLAELQATDADVGINAALVYWSTEELISVAPTTGFVHVRDGVNLENNTRLVIHATDRRGTGLSGSIELLVKLINTENIVILTVRDAFLDDEFNILAELSTALGYEVKALRSTVMPAGGQANRDGSSRKQRNTQATGSSLQLYIYGMMEREPVSVERLTADVNNNAIVAVNVASVVSLEDYLEGQEICVIPGRDTGLLVATILLSILLFILIVLIAVWFILKRRKERNNYDEFSDQNSLASRNESLGSQPKIIIAPKPRLNIDEIKKSERRLQDMLQATAPEPEVRPTTSRNEYPPESKVDMSLIDSPAPVVTVIQSIDKLKDATDESDTDEFGEVPTARRKSVVTFNENVEKIIHVEDNDNLSAEPDYEIYKL</sequence>
<evidence type="ECO:0000313" key="9">
    <source>
        <dbReference type="EMBL" id="KAG6451898.1"/>
    </source>
</evidence>
<accession>A0A921Z6A0</accession>
<dbReference type="PANTHER" id="PTHR24028:SF146">
    <property type="entry name" value="CADHERIN 96CB, ISOFORM D-RELATED"/>
    <property type="match status" value="1"/>
</dbReference>
<organism evidence="9 10">
    <name type="scientific">Manduca sexta</name>
    <name type="common">Tobacco hawkmoth</name>
    <name type="synonym">Tobacco hornworm</name>
    <dbReference type="NCBI Taxonomy" id="7130"/>
    <lineage>
        <taxon>Eukaryota</taxon>
        <taxon>Metazoa</taxon>
        <taxon>Ecdysozoa</taxon>
        <taxon>Arthropoda</taxon>
        <taxon>Hexapoda</taxon>
        <taxon>Insecta</taxon>
        <taxon>Pterygota</taxon>
        <taxon>Neoptera</taxon>
        <taxon>Endopterygota</taxon>
        <taxon>Lepidoptera</taxon>
        <taxon>Glossata</taxon>
        <taxon>Ditrysia</taxon>
        <taxon>Bombycoidea</taxon>
        <taxon>Sphingidae</taxon>
        <taxon>Sphinginae</taxon>
        <taxon>Sphingini</taxon>
        <taxon>Manduca</taxon>
    </lineage>
</organism>
<dbReference type="PANTHER" id="PTHR24028">
    <property type="entry name" value="CADHERIN-87A"/>
    <property type="match status" value="1"/>
</dbReference>
<dbReference type="InterPro" id="IPR002126">
    <property type="entry name" value="Cadherin-like_dom"/>
</dbReference>
<evidence type="ECO:0000256" key="1">
    <source>
        <dbReference type="ARBA" id="ARBA00004370"/>
    </source>
</evidence>
<dbReference type="Proteomes" id="UP000791440">
    <property type="component" value="Unassembled WGS sequence"/>
</dbReference>
<comment type="caution">
    <text evidence="9">The sequence shown here is derived from an EMBL/GenBank/DDBJ whole genome shotgun (WGS) entry which is preliminary data.</text>
</comment>
<evidence type="ECO:0000256" key="7">
    <source>
        <dbReference type="SAM" id="SignalP"/>
    </source>
</evidence>
<feature type="transmembrane region" description="Helical" evidence="6">
    <location>
        <begin position="2564"/>
        <end position="2588"/>
    </location>
</feature>
<dbReference type="InterPro" id="IPR050174">
    <property type="entry name" value="Protocadherin/Cadherin-CA"/>
</dbReference>
<comment type="subcellular location">
    <subcellularLocation>
        <location evidence="1">Membrane</location>
    </subcellularLocation>
</comment>
<evidence type="ECO:0000313" key="10">
    <source>
        <dbReference type="Proteomes" id="UP000791440"/>
    </source>
</evidence>
<dbReference type="PROSITE" id="PS00232">
    <property type="entry name" value="CADHERIN_1"/>
    <property type="match status" value="1"/>
</dbReference>
<dbReference type="CDD" id="cd11304">
    <property type="entry name" value="Cadherin_repeat"/>
    <property type="match status" value="1"/>
</dbReference>
<dbReference type="GO" id="GO:0007156">
    <property type="term" value="P:homophilic cell adhesion via plasma membrane adhesion molecules"/>
    <property type="evidence" value="ECO:0007669"/>
    <property type="project" value="InterPro"/>
</dbReference>
<keyword evidence="3" id="KW-0325">Glycoprotein</keyword>
<keyword evidence="7" id="KW-0732">Signal</keyword>